<gene>
    <name evidence="1" type="ORF">EVAR_27009_1</name>
</gene>
<dbReference type="EMBL" id="BGZK01001579">
    <property type="protein sequence ID" value="GBP82684.1"/>
    <property type="molecule type" value="Genomic_DNA"/>
</dbReference>
<reference evidence="1 2" key="1">
    <citation type="journal article" date="2019" name="Commun. Biol.">
        <title>The bagworm genome reveals a unique fibroin gene that provides high tensile strength.</title>
        <authorList>
            <person name="Kono N."/>
            <person name="Nakamura H."/>
            <person name="Ohtoshi R."/>
            <person name="Tomita M."/>
            <person name="Numata K."/>
            <person name="Arakawa K."/>
        </authorList>
    </citation>
    <scope>NUCLEOTIDE SEQUENCE [LARGE SCALE GENOMIC DNA]</scope>
</reference>
<evidence type="ECO:0000313" key="2">
    <source>
        <dbReference type="Proteomes" id="UP000299102"/>
    </source>
</evidence>
<proteinExistence type="predicted"/>
<dbReference type="AlphaFoldDB" id="A0A4C1Z6I9"/>
<sequence length="142" mass="15683">MEKRYQGKWSLNMLADYCWTLKRDGLCVAAVSFLLERIARWSGKEIDASQAARLGRSCLSIARSALSLAHSAQAERDNELCFFGASEKKNTFTGLRTLKGFPNSKCLTISSSVPSQRPPAAARPVIAGGPARPNWMSLHRRL</sequence>
<dbReference type="OrthoDB" id="1737200at2759"/>
<comment type="caution">
    <text evidence="1">The sequence shown here is derived from an EMBL/GenBank/DDBJ whole genome shotgun (WGS) entry which is preliminary data.</text>
</comment>
<keyword evidence="2" id="KW-1185">Reference proteome</keyword>
<dbReference type="Proteomes" id="UP000299102">
    <property type="component" value="Unassembled WGS sequence"/>
</dbReference>
<organism evidence="1 2">
    <name type="scientific">Eumeta variegata</name>
    <name type="common">Bagworm moth</name>
    <name type="synonym">Eumeta japonica</name>
    <dbReference type="NCBI Taxonomy" id="151549"/>
    <lineage>
        <taxon>Eukaryota</taxon>
        <taxon>Metazoa</taxon>
        <taxon>Ecdysozoa</taxon>
        <taxon>Arthropoda</taxon>
        <taxon>Hexapoda</taxon>
        <taxon>Insecta</taxon>
        <taxon>Pterygota</taxon>
        <taxon>Neoptera</taxon>
        <taxon>Endopterygota</taxon>
        <taxon>Lepidoptera</taxon>
        <taxon>Glossata</taxon>
        <taxon>Ditrysia</taxon>
        <taxon>Tineoidea</taxon>
        <taxon>Psychidae</taxon>
        <taxon>Oiketicinae</taxon>
        <taxon>Eumeta</taxon>
    </lineage>
</organism>
<evidence type="ECO:0000313" key="1">
    <source>
        <dbReference type="EMBL" id="GBP82684.1"/>
    </source>
</evidence>
<protein>
    <submittedName>
        <fullName evidence="1">Uncharacterized protein</fullName>
    </submittedName>
</protein>
<name>A0A4C1Z6I9_EUMVA</name>
<accession>A0A4C1Z6I9</accession>